<dbReference type="Proteomes" id="UP000001740">
    <property type="component" value="Chromosome"/>
</dbReference>
<accession>A0A0K0GHE0</accession>
<feature type="compositionally biased region" description="Basic and acidic residues" evidence="1">
    <location>
        <begin position="14"/>
        <end position="24"/>
    </location>
</feature>
<dbReference type="AntiFam" id="ANF00240">
    <property type="entry name" value="Shadow ORF (opposite frmR)"/>
</dbReference>
<reference evidence="2 3" key="1">
    <citation type="journal article" date="2008" name="BMC Genomics">
        <title>Genome sequence and rapid evolution of the rice pathogen Xanthomonas oryzae pv. oryzae PXO99A.</title>
        <authorList>
            <person name="Salzberg S.L."/>
            <person name="Sommer D.D."/>
            <person name="Schatz M.C."/>
            <person name="Phillippy A.M."/>
            <person name="Rabinowicz P.D."/>
            <person name="Tsuge S."/>
            <person name="Furutani A."/>
            <person name="Ochiai H."/>
            <person name="Delcher A.L."/>
            <person name="Kelley D."/>
            <person name="Madupu R."/>
            <person name="Puiu D."/>
            <person name="Radune D."/>
            <person name="Shumway M."/>
            <person name="Trapnell C."/>
            <person name="Aparna G."/>
            <person name="Jha G."/>
            <person name="Pandey A."/>
            <person name="Patil P.B."/>
            <person name="Ishihara H."/>
            <person name="Meyer D.F."/>
            <person name="Szurek B."/>
            <person name="Verdier V."/>
            <person name="Koebnik R."/>
            <person name="Dow J.M."/>
            <person name="Ryan R.P."/>
            <person name="Hirata H."/>
            <person name="Tsuyumu S."/>
            <person name="Won Lee S."/>
            <person name="Seo Y.S."/>
            <person name="Sriariyanum M."/>
            <person name="Ronald P.C."/>
            <person name="Sonti R.V."/>
            <person name="Van Sluys M.A."/>
            <person name="Leach J.E."/>
            <person name="White F.F."/>
            <person name="Bogdanove A.J."/>
        </authorList>
    </citation>
    <scope>NUCLEOTIDE SEQUENCE [LARGE SCALE GENOMIC DNA]</scope>
    <source>
        <strain evidence="2 3">PXO99A</strain>
    </source>
</reference>
<proteinExistence type="predicted"/>
<dbReference type="EMBL" id="CP000967">
    <property type="protein sequence ID" value="ACD57643.1"/>
    <property type="molecule type" value="Genomic_DNA"/>
</dbReference>
<gene>
    <name evidence="2" type="ordered locus">PXO_05491</name>
</gene>
<organism evidence="2 3">
    <name type="scientific">Xanthomonas oryzae pv. oryzae (strain PXO99A)</name>
    <dbReference type="NCBI Taxonomy" id="360094"/>
    <lineage>
        <taxon>Bacteria</taxon>
        <taxon>Pseudomonadati</taxon>
        <taxon>Pseudomonadota</taxon>
        <taxon>Gammaproteobacteria</taxon>
        <taxon>Lysobacterales</taxon>
        <taxon>Lysobacteraceae</taxon>
        <taxon>Xanthomonas</taxon>
    </lineage>
</organism>
<protein>
    <submittedName>
        <fullName evidence="2">Uncharacterized protein</fullName>
    </submittedName>
</protein>
<sequence length="48" mass="5603">MRLEHLRHQPIHGTPDRGDLLQDRRTVRTRLQRPLERVALPAQSAHAC</sequence>
<dbReference type="KEGG" id="xop:PXO_05491"/>
<name>A0A0K0GHE0_XANOP</name>
<evidence type="ECO:0000313" key="3">
    <source>
        <dbReference type="Proteomes" id="UP000001740"/>
    </source>
</evidence>
<evidence type="ECO:0000256" key="1">
    <source>
        <dbReference type="SAM" id="MobiDB-lite"/>
    </source>
</evidence>
<dbReference type="HOGENOM" id="CLU_3159386_0_0_6"/>
<evidence type="ECO:0000313" key="2">
    <source>
        <dbReference type="EMBL" id="ACD57643.1"/>
    </source>
</evidence>
<feature type="region of interest" description="Disordered" evidence="1">
    <location>
        <begin position="1"/>
        <end position="24"/>
    </location>
</feature>
<dbReference type="AlphaFoldDB" id="A0A0K0GHE0"/>